<accession>A0A9P5VFY9</accession>
<proteinExistence type="predicted"/>
<evidence type="ECO:0000313" key="1">
    <source>
        <dbReference type="EMBL" id="KAF9313911.1"/>
    </source>
</evidence>
<protein>
    <submittedName>
        <fullName evidence="1">Uncharacterized protein</fullName>
    </submittedName>
</protein>
<comment type="caution">
    <text evidence="1">The sequence shown here is derived from an EMBL/GenBank/DDBJ whole genome shotgun (WGS) entry which is preliminary data.</text>
</comment>
<feature type="non-terminal residue" evidence="1">
    <location>
        <position position="1"/>
    </location>
</feature>
<feature type="non-terminal residue" evidence="1">
    <location>
        <position position="56"/>
    </location>
</feature>
<name>A0A9P5VFY9_9FUNG</name>
<dbReference type="EMBL" id="JAAAUY010002237">
    <property type="protein sequence ID" value="KAF9313911.1"/>
    <property type="molecule type" value="Genomic_DNA"/>
</dbReference>
<dbReference type="Proteomes" id="UP000696485">
    <property type="component" value="Unassembled WGS sequence"/>
</dbReference>
<dbReference type="AlphaFoldDB" id="A0A9P5VFY9"/>
<reference evidence="1" key="1">
    <citation type="journal article" date="2020" name="Fungal Divers.">
        <title>Resolving the Mortierellaceae phylogeny through synthesis of multi-gene phylogenetics and phylogenomics.</title>
        <authorList>
            <person name="Vandepol N."/>
            <person name="Liber J."/>
            <person name="Desiro A."/>
            <person name="Na H."/>
            <person name="Kennedy M."/>
            <person name="Barry K."/>
            <person name="Grigoriev I.V."/>
            <person name="Miller A.N."/>
            <person name="O'Donnell K."/>
            <person name="Stajich J.E."/>
            <person name="Bonito G."/>
        </authorList>
    </citation>
    <scope>NUCLEOTIDE SEQUENCE</scope>
    <source>
        <strain evidence="1">NVP1</strain>
    </source>
</reference>
<gene>
    <name evidence="1" type="ORF">BG006_004048</name>
</gene>
<organism evidence="1 2">
    <name type="scientific">Podila minutissima</name>
    <dbReference type="NCBI Taxonomy" id="64525"/>
    <lineage>
        <taxon>Eukaryota</taxon>
        <taxon>Fungi</taxon>
        <taxon>Fungi incertae sedis</taxon>
        <taxon>Mucoromycota</taxon>
        <taxon>Mortierellomycotina</taxon>
        <taxon>Mortierellomycetes</taxon>
        <taxon>Mortierellales</taxon>
        <taxon>Mortierellaceae</taxon>
        <taxon>Podila</taxon>
    </lineage>
</organism>
<keyword evidence="2" id="KW-1185">Reference proteome</keyword>
<sequence length="56" mass="6262">SVEKSCKAIVYLWKAQHATTAPYLNMSPNPHKDLSVDLLYKAYKASLDYDEAKSGT</sequence>
<evidence type="ECO:0000313" key="2">
    <source>
        <dbReference type="Proteomes" id="UP000696485"/>
    </source>
</evidence>